<keyword evidence="2" id="KW-0472">Membrane</keyword>
<evidence type="ECO:0000313" key="4">
    <source>
        <dbReference type="EMBL" id="QDV22344.1"/>
    </source>
</evidence>
<organism evidence="4 5">
    <name type="scientific">Aureliella helgolandensis</name>
    <dbReference type="NCBI Taxonomy" id="2527968"/>
    <lineage>
        <taxon>Bacteria</taxon>
        <taxon>Pseudomonadati</taxon>
        <taxon>Planctomycetota</taxon>
        <taxon>Planctomycetia</taxon>
        <taxon>Pirellulales</taxon>
        <taxon>Pirellulaceae</taxon>
        <taxon>Aureliella</taxon>
    </lineage>
</organism>
<dbReference type="InterPro" id="IPR050300">
    <property type="entry name" value="GDXG_lipolytic_enzyme"/>
</dbReference>
<keyword evidence="2" id="KW-0812">Transmembrane</keyword>
<protein>
    <submittedName>
        <fullName evidence="4">Carboxylesterase NlhH</fullName>
        <ecNumber evidence="4">3.1.1.1</ecNumber>
    </submittedName>
</protein>
<sequence length="309" mass="34037">MFGVRVQTTRLQLTLQPAAFCLLGPALWAPLLFAIFFQGILPLEGAEPQPTSPLHIERNLLVREIDGQKLEADLYRPAGETVCPLVMMVHGGAWSAGDKSNVERHARQLAENGFAAVAIQYRLAPQHIYPAQLDDCRFALRWAAQHATAWRADPQKLGLWGYSAGAQLVAMLACQPLPGEPTISACVAGGLPSDFTHIPLDNQMLSQVMGGSRREQPELYRAASPMEFASRDTCPIFLFHGSSDLIVPYSSSRRFYERLRELSVESELLTVQGKGHLLTFIDRSAAEKTVAFLKSHLLEQTAATDRSGE</sequence>
<dbReference type="InterPro" id="IPR049492">
    <property type="entry name" value="BD-FAE-like_dom"/>
</dbReference>
<reference evidence="4 5" key="1">
    <citation type="submission" date="2019-02" db="EMBL/GenBank/DDBJ databases">
        <title>Deep-cultivation of Planctomycetes and their phenomic and genomic characterization uncovers novel biology.</title>
        <authorList>
            <person name="Wiegand S."/>
            <person name="Jogler M."/>
            <person name="Boedeker C."/>
            <person name="Pinto D."/>
            <person name="Vollmers J."/>
            <person name="Rivas-Marin E."/>
            <person name="Kohn T."/>
            <person name="Peeters S.H."/>
            <person name="Heuer A."/>
            <person name="Rast P."/>
            <person name="Oberbeckmann S."/>
            <person name="Bunk B."/>
            <person name="Jeske O."/>
            <person name="Meyerdierks A."/>
            <person name="Storesund J.E."/>
            <person name="Kallscheuer N."/>
            <person name="Luecker S."/>
            <person name="Lage O.M."/>
            <person name="Pohl T."/>
            <person name="Merkel B.J."/>
            <person name="Hornburger P."/>
            <person name="Mueller R.-W."/>
            <person name="Bruemmer F."/>
            <person name="Labrenz M."/>
            <person name="Spormann A.M."/>
            <person name="Op den Camp H."/>
            <person name="Overmann J."/>
            <person name="Amann R."/>
            <person name="Jetten M.S.M."/>
            <person name="Mascher T."/>
            <person name="Medema M.H."/>
            <person name="Devos D.P."/>
            <person name="Kaster A.-K."/>
            <person name="Ovreas L."/>
            <person name="Rohde M."/>
            <person name="Galperin M.Y."/>
            <person name="Jogler C."/>
        </authorList>
    </citation>
    <scope>NUCLEOTIDE SEQUENCE [LARGE SCALE GENOMIC DNA]</scope>
    <source>
        <strain evidence="4 5">Q31a</strain>
    </source>
</reference>
<keyword evidence="1 4" id="KW-0378">Hydrolase</keyword>
<feature type="domain" description="BD-FAE-like" evidence="3">
    <location>
        <begin position="73"/>
        <end position="259"/>
    </location>
</feature>
<dbReference type="SUPFAM" id="SSF53474">
    <property type="entry name" value="alpha/beta-Hydrolases"/>
    <property type="match status" value="1"/>
</dbReference>
<dbReference type="PANTHER" id="PTHR48081">
    <property type="entry name" value="AB HYDROLASE SUPERFAMILY PROTEIN C4A8.06C"/>
    <property type="match status" value="1"/>
</dbReference>
<accession>A0A518G1C4</accession>
<evidence type="ECO:0000256" key="2">
    <source>
        <dbReference type="SAM" id="Phobius"/>
    </source>
</evidence>
<dbReference type="EC" id="3.1.1.1" evidence="4"/>
<dbReference type="PANTHER" id="PTHR48081:SF13">
    <property type="entry name" value="ALPHA_BETA HYDROLASE"/>
    <property type="match status" value="1"/>
</dbReference>
<evidence type="ECO:0000256" key="1">
    <source>
        <dbReference type="ARBA" id="ARBA00022801"/>
    </source>
</evidence>
<dbReference type="GO" id="GO:0106435">
    <property type="term" value="F:carboxylesterase activity"/>
    <property type="evidence" value="ECO:0007669"/>
    <property type="project" value="UniProtKB-EC"/>
</dbReference>
<evidence type="ECO:0000259" key="3">
    <source>
        <dbReference type="Pfam" id="PF20434"/>
    </source>
</evidence>
<dbReference type="EMBL" id="CP036298">
    <property type="protein sequence ID" value="QDV22344.1"/>
    <property type="molecule type" value="Genomic_DNA"/>
</dbReference>
<name>A0A518G1C4_9BACT</name>
<dbReference type="InterPro" id="IPR029058">
    <property type="entry name" value="AB_hydrolase_fold"/>
</dbReference>
<dbReference type="AlphaFoldDB" id="A0A518G1C4"/>
<dbReference type="OrthoDB" id="265201at2"/>
<evidence type="ECO:0000313" key="5">
    <source>
        <dbReference type="Proteomes" id="UP000318017"/>
    </source>
</evidence>
<dbReference type="Gene3D" id="3.40.50.1820">
    <property type="entry name" value="alpha/beta hydrolase"/>
    <property type="match status" value="1"/>
</dbReference>
<keyword evidence="2" id="KW-1133">Transmembrane helix</keyword>
<dbReference type="Pfam" id="PF20434">
    <property type="entry name" value="BD-FAE"/>
    <property type="match status" value="1"/>
</dbReference>
<proteinExistence type="predicted"/>
<feature type="transmembrane region" description="Helical" evidence="2">
    <location>
        <begin position="20"/>
        <end position="41"/>
    </location>
</feature>
<gene>
    <name evidence="4" type="primary">nlhH_1</name>
    <name evidence="4" type="ORF">Q31a_06280</name>
</gene>
<keyword evidence="5" id="KW-1185">Reference proteome</keyword>
<dbReference type="RefSeq" id="WP_145073764.1">
    <property type="nucleotide sequence ID" value="NZ_CP036298.1"/>
</dbReference>
<dbReference type="KEGG" id="ahel:Q31a_06280"/>
<dbReference type="Proteomes" id="UP000318017">
    <property type="component" value="Chromosome"/>
</dbReference>